<organism evidence="2 3">
    <name type="scientific">Paramuricea clavata</name>
    <name type="common">Red gorgonian</name>
    <name type="synonym">Violescent sea-whip</name>
    <dbReference type="NCBI Taxonomy" id="317549"/>
    <lineage>
        <taxon>Eukaryota</taxon>
        <taxon>Metazoa</taxon>
        <taxon>Cnidaria</taxon>
        <taxon>Anthozoa</taxon>
        <taxon>Octocorallia</taxon>
        <taxon>Malacalcyonacea</taxon>
        <taxon>Plexauridae</taxon>
        <taxon>Paramuricea</taxon>
    </lineage>
</organism>
<dbReference type="InterPro" id="IPR055469">
    <property type="entry name" value="DUF7041"/>
</dbReference>
<sequence length="285" mass="31968">SSSSFPAAKAKFHSSADRLEVFIDYSNKIDQTQLRVAVAKATSSKLENLVETVVKNYETFCETFPAITDETISEDITLASKRSSDLLSRSDTLSVVLNTAIIGESSLSHKDETTKKAKLPKVEMRHFDECYPEIWFDEVEIQMKAAQISDEFHQFATLTRFLDSKQSLFVSGILRSKNPAPYTSAKEVLLQQYSLSKIQKIRKAIFEEKRGGEEKASNLLSRIEPLLKDVGNSDIKKFVIYHSLPESVKEHVALKFEESSVQDFTKACDALLDVHTNKDSSTVAA</sequence>
<feature type="domain" description="DUF7041" evidence="1">
    <location>
        <begin position="126"/>
        <end position="204"/>
    </location>
</feature>
<gene>
    <name evidence="2" type="ORF">PACLA_8A065555</name>
</gene>
<name>A0A7D9MFU3_PARCT</name>
<evidence type="ECO:0000313" key="3">
    <source>
        <dbReference type="Proteomes" id="UP001152795"/>
    </source>
</evidence>
<proteinExistence type="predicted"/>
<keyword evidence="3" id="KW-1185">Reference proteome</keyword>
<feature type="non-terminal residue" evidence="2">
    <location>
        <position position="285"/>
    </location>
</feature>
<comment type="caution">
    <text evidence="2">The sequence shown here is derived from an EMBL/GenBank/DDBJ whole genome shotgun (WGS) entry which is preliminary data.</text>
</comment>
<dbReference type="Pfam" id="PF23055">
    <property type="entry name" value="DUF7041"/>
    <property type="match status" value="1"/>
</dbReference>
<evidence type="ECO:0000259" key="1">
    <source>
        <dbReference type="Pfam" id="PF23055"/>
    </source>
</evidence>
<evidence type="ECO:0000313" key="2">
    <source>
        <dbReference type="EMBL" id="CAB4046055.1"/>
    </source>
</evidence>
<dbReference type="Proteomes" id="UP001152795">
    <property type="component" value="Unassembled WGS sequence"/>
</dbReference>
<accession>A0A7D9MFU3</accession>
<protein>
    <recommendedName>
        <fullName evidence="1">DUF7041 domain-containing protein</fullName>
    </recommendedName>
</protein>
<reference evidence="2" key="1">
    <citation type="submission" date="2020-04" db="EMBL/GenBank/DDBJ databases">
        <authorList>
            <person name="Alioto T."/>
            <person name="Alioto T."/>
            <person name="Gomez Garrido J."/>
        </authorList>
    </citation>
    <scope>NUCLEOTIDE SEQUENCE</scope>
    <source>
        <strain evidence="2">A484AB</strain>
    </source>
</reference>
<feature type="non-terminal residue" evidence="2">
    <location>
        <position position="1"/>
    </location>
</feature>
<dbReference type="AlphaFoldDB" id="A0A7D9MFU3"/>
<dbReference type="EMBL" id="CACRXK020045230">
    <property type="protein sequence ID" value="CAB4046055.1"/>
    <property type="molecule type" value="Genomic_DNA"/>
</dbReference>